<dbReference type="InterPro" id="IPR041698">
    <property type="entry name" value="Methyltransf_25"/>
</dbReference>
<sequence>MTPTETGLAYDQITQRWTRLEFNRNNGIAQHKTALSFLDVFASKTDAPPATSSLSSLALDVGCGCTGRFIDLLHDNKLVVEGIDISKKMLALAREKHPNNTFYFGDICTFDLPHQYRFISAWDCLWHVPLQNQAALITKLCNALQPGGVFIFSCGGVDEPGEHTNTTMGPEIYYASLGINGYVRHIIEADCFIRHIEYEQLPEFHTYFVVQKAIPQK</sequence>
<dbReference type="EMBL" id="JAUOQI010000003">
    <property type="protein sequence ID" value="MDO6576747.1"/>
    <property type="molecule type" value="Genomic_DNA"/>
</dbReference>
<dbReference type="EC" id="2.1.-.-" evidence="2"/>
<gene>
    <name evidence="2" type="ORF">Q4527_05055</name>
</gene>
<dbReference type="GO" id="GO:0008168">
    <property type="term" value="F:methyltransferase activity"/>
    <property type="evidence" value="ECO:0007669"/>
    <property type="project" value="UniProtKB-KW"/>
</dbReference>
<evidence type="ECO:0000313" key="2">
    <source>
        <dbReference type="EMBL" id="MDO6576747.1"/>
    </source>
</evidence>
<dbReference type="AlphaFoldDB" id="A0AAW7Z0H7"/>
<dbReference type="InterPro" id="IPR029063">
    <property type="entry name" value="SAM-dependent_MTases_sf"/>
</dbReference>
<dbReference type="Gene3D" id="3.40.50.150">
    <property type="entry name" value="Vaccinia Virus protein VP39"/>
    <property type="match status" value="1"/>
</dbReference>
<organism evidence="2 3">
    <name type="scientific">Alteromonas stellipolaris</name>
    <dbReference type="NCBI Taxonomy" id="233316"/>
    <lineage>
        <taxon>Bacteria</taxon>
        <taxon>Pseudomonadati</taxon>
        <taxon>Pseudomonadota</taxon>
        <taxon>Gammaproteobacteria</taxon>
        <taxon>Alteromonadales</taxon>
        <taxon>Alteromonadaceae</taxon>
        <taxon>Alteromonas/Salinimonas group</taxon>
        <taxon>Alteromonas</taxon>
    </lineage>
</organism>
<dbReference type="SUPFAM" id="SSF53335">
    <property type="entry name" value="S-adenosyl-L-methionine-dependent methyltransferases"/>
    <property type="match status" value="1"/>
</dbReference>
<proteinExistence type="predicted"/>
<evidence type="ECO:0000259" key="1">
    <source>
        <dbReference type="Pfam" id="PF13649"/>
    </source>
</evidence>
<keyword evidence="2" id="KW-0808">Transferase</keyword>
<name>A0AAW7Z0H7_9ALTE</name>
<evidence type="ECO:0000313" key="3">
    <source>
        <dbReference type="Proteomes" id="UP001170717"/>
    </source>
</evidence>
<dbReference type="RefSeq" id="WP_303538120.1">
    <property type="nucleotide sequence ID" value="NZ_JAUOQI010000003.1"/>
</dbReference>
<protein>
    <submittedName>
        <fullName evidence="2">Class I SAM-dependent methyltransferase</fullName>
        <ecNumber evidence="2">2.1.-.-</ecNumber>
    </submittedName>
</protein>
<keyword evidence="2" id="KW-0489">Methyltransferase</keyword>
<dbReference type="Pfam" id="PF13649">
    <property type="entry name" value="Methyltransf_25"/>
    <property type="match status" value="1"/>
</dbReference>
<accession>A0AAW7Z0H7</accession>
<feature type="domain" description="Methyltransferase" evidence="1">
    <location>
        <begin position="59"/>
        <end position="148"/>
    </location>
</feature>
<dbReference type="CDD" id="cd02440">
    <property type="entry name" value="AdoMet_MTases"/>
    <property type="match status" value="1"/>
</dbReference>
<dbReference type="Proteomes" id="UP001170717">
    <property type="component" value="Unassembled WGS sequence"/>
</dbReference>
<comment type="caution">
    <text evidence="2">The sequence shown here is derived from an EMBL/GenBank/DDBJ whole genome shotgun (WGS) entry which is preliminary data.</text>
</comment>
<dbReference type="GO" id="GO:0032259">
    <property type="term" value="P:methylation"/>
    <property type="evidence" value="ECO:0007669"/>
    <property type="project" value="UniProtKB-KW"/>
</dbReference>
<reference evidence="2" key="1">
    <citation type="submission" date="2023-07" db="EMBL/GenBank/DDBJ databases">
        <title>Genome content predicts the carbon catabolic preferences of heterotrophic bacteria.</title>
        <authorList>
            <person name="Gralka M."/>
        </authorList>
    </citation>
    <scope>NUCLEOTIDE SEQUENCE</scope>
    <source>
        <strain evidence="2">F2M12</strain>
    </source>
</reference>